<comment type="caution">
    <text evidence="2">The sequence shown here is derived from an EMBL/GenBank/DDBJ whole genome shotgun (WGS) entry which is preliminary data.</text>
</comment>
<feature type="domain" description="DUF4214" evidence="1">
    <location>
        <begin position="236"/>
        <end position="300"/>
    </location>
</feature>
<dbReference type="InterPro" id="IPR025282">
    <property type="entry name" value="DUF4214"/>
</dbReference>
<keyword evidence="3" id="KW-1185">Reference proteome</keyword>
<feature type="domain" description="DUF4214" evidence="1">
    <location>
        <begin position="108"/>
        <end position="177"/>
    </location>
</feature>
<dbReference type="RefSeq" id="WP_207415065.1">
    <property type="nucleotide sequence ID" value="NZ_CP061177.1"/>
</dbReference>
<reference evidence="2 3" key="1">
    <citation type="submission" date="2020-09" db="EMBL/GenBank/DDBJ databases">
        <title>Roseomonas.</title>
        <authorList>
            <person name="Zhu W."/>
        </authorList>
    </citation>
    <scope>NUCLEOTIDE SEQUENCE [LARGE SCALE GENOMIC DNA]</scope>
    <source>
        <strain evidence="2 3">573</strain>
    </source>
</reference>
<evidence type="ECO:0000313" key="2">
    <source>
        <dbReference type="EMBL" id="MBO1077649.1"/>
    </source>
</evidence>
<organism evidence="2 3">
    <name type="scientific">Roseomonas haemaphysalidis</name>
    <dbReference type="NCBI Taxonomy" id="2768162"/>
    <lineage>
        <taxon>Bacteria</taxon>
        <taxon>Pseudomonadati</taxon>
        <taxon>Pseudomonadota</taxon>
        <taxon>Alphaproteobacteria</taxon>
        <taxon>Acetobacterales</taxon>
        <taxon>Roseomonadaceae</taxon>
        <taxon>Roseomonas</taxon>
    </lineage>
</organism>
<dbReference type="InterPro" id="IPR038255">
    <property type="entry name" value="PBS_linker_sf"/>
</dbReference>
<proteinExistence type="predicted"/>
<dbReference type="Proteomes" id="UP001518989">
    <property type="component" value="Unassembled WGS sequence"/>
</dbReference>
<dbReference type="EMBL" id="JACTNG010000001">
    <property type="protein sequence ID" value="MBO1077649.1"/>
    <property type="molecule type" value="Genomic_DNA"/>
</dbReference>
<dbReference type="Pfam" id="PF13946">
    <property type="entry name" value="DUF4214"/>
    <property type="match status" value="2"/>
</dbReference>
<name>A0ABS3KJK1_9PROT</name>
<sequence>MHVGESHLGFTQESAAIASTLRFVWEAERISTNDNHATQIVMPGGDSVWIGPVARIAFANGAIEFAGQSHAAEIVRLYATVLGREPDSEGLVFWHEHTQHGLSLTQMAQGFLNSPEFTSRFGGLSNEALVLNLYREALGRAPDAQGMAFQLDALQHGLSRAQLFANFVASPEAAQRFEVLHPHGVWVRDAEATQVAMAYDAVFDRAPDPTGMAFWTAKLASGELDMRGMVEGIANSAEFQARHAGETDAEYVASIYRSALEREPEAGGLKFWVDLLAQHTLDRIDVVMLIGVSEEQKAQFLQHPHGDAFLG</sequence>
<evidence type="ECO:0000313" key="3">
    <source>
        <dbReference type="Proteomes" id="UP001518989"/>
    </source>
</evidence>
<evidence type="ECO:0000259" key="1">
    <source>
        <dbReference type="Pfam" id="PF13946"/>
    </source>
</evidence>
<gene>
    <name evidence="2" type="ORF">IAI61_01300</name>
</gene>
<protein>
    <submittedName>
        <fullName evidence="2">DUF4214 domain-containing protein</fullName>
    </submittedName>
</protein>
<accession>A0ABS3KJK1</accession>
<dbReference type="Gene3D" id="1.10.3130.20">
    <property type="entry name" value="Phycobilisome linker domain"/>
    <property type="match status" value="2"/>
</dbReference>